<dbReference type="Proteomes" id="UP000093592">
    <property type="component" value="Unassembled WGS sequence"/>
</dbReference>
<dbReference type="RefSeq" id="WP_065013112.1">
    <property type="nucleotide sequence ID" value="NZ_LZKJ01000039.1"/>
</dbReference>
<protein>
    <recommendedName>
        <fullName evidence="4">Diacylglycerol O-acyltransferase</fullName>
    </recommendedName>
</protein>
<feature type="region of interest" description="Disordered" evidence="1">
    <location>
        <begin position="445"/>
        <end position="466"/>
    </location>
</feature>
<proteinExistence type="predicted"/>
<dbReference type="AlphaFoldDB" id="A0A1A2ZR87"/>
<name>A0A1A2ZR87_9MYCO</name>
<dbReference type="Gene3D" id="3.30.559.10">
    <property type="entry name" value="Chloramphenicol acetyltransferase-like domain"/>
    <property type="match status" value="1"/>
</dbReference>
<evidence type="ECO:0000313" key="3">
    <source>
        <dbReference type="Proteomes" id="UP000093592"/>
    </source>
</evidence>
<dbReference type="EMBL" id="LZKJ01000039">
    <property type="protein sequence ID" value="OBI51581.1"/>
    <property type="molecule type" value="Genomic_DNA"/>
</dbReference>
<evidence type="ECO:0000256" key="1">
    <source>
        <dbReference type="SAM" id="MobiDB-lite"/>
    </source>
</evidence>
<organism evidence="2 3">
    <name type="scientific">Mycobacterium kyorinense</name>
    <dbReference type="NCBI Taxonomy" id="487514"/>
    <lineage>
        <taxon>Bacteria</taxon>
        <taxon>Bacillati</taxon>
        <taxon>Actinomycetota</taxon>
        <taxon>Actinomycetes</taxon>
        <taxon>Mycobacteriales</taxon>
        <taxon>Mycobacteriaceae</taxon>
        <taxon>Mycobacterium</taxon>
    </lineage>
</organism>
<comment type="caution">
    <text evidence="2">The sequence shown here is derived from an EMBL/GenBank/DDBJ whole genome shotgun (WGS) entry which is preliminary data.</text>
</comment>
<sequence length="466" mass="49933">MDNVLDLEDQAAFGIALVSGVTTDLQCVWVYNRPVDIEGLRQFHAHLQRGRLSRGIERSPLRFGRHRWVSADRFSAMEIVAEARPRAQFDAWLDEQANNPLDCEHGPGWHLAVMPFTDGGAGVSLVVSHSLIDGVGLGEALTDAVLGRQDPISWPAPRSRRRWKALRQDARQSARDIRAIGPGMAAASRLTRQGREVAKAAAPLAAKPLKVPAGAGEFISLPTATVFVKADEWEARAQALGGTSNALLVGVAARLAQRAERVTADGLVVVRMPFSERVAGDTRANAVGDVIVTVDPAPATADLRPIRAAIKQALASHLEMRDDERAALSIVPFLALVPKRLLLKVGGGAAGGGVASSNVGMVDPAAARADGTDADYFAMKLLHSNVPTAMMYRGGGRLFLLSGRTEKQVFLSVTAYLPGRSNSKDGWRQELLSILNEFSLTGTPHEAPLNHIPTEESPRPVHGTSV</sequence>
<reference evidence="3" key="1">
    <citation type="submission" date="2016-06" db="EMBL/GenBank/DDBJ databases">
        <authorList>
            <person name="Sutton G."/>
            <person name="Brinkac L."/>
            <person name="Sanka R."/>
            <person name="Adams M."/>
            <person name="Lau E."/>
            <person name="Sam S."/>
            <person name="Sreng N."/>
            <person name="Him V."/>
            <person name="Kerleguer A."/>
            <person name="Cheng S."/>
        </authorList>
    </citation>
    <scope>NUCLEOTIDE SEQUENCE [LARGE SCALE GENOMIC DNA]</scope>
    <source>
        <strain evidence="3">E861</strain>
    </source>
</reference>
<evidence type="ECO:0000313" key="2">
    <source>
        <dbReference type="EMBL" id="OBI51581.1"/>
    </source>
</evidence>
<gene>
    <name evidence="2" type="ORF">A5707_13975</name>
</gene>
<dbReference type="InterPro" id="IPR023213">
    <property type="entry name" value="CAT-like_dom_sf"/>
</dbReference>
<evidence type="ECO:0008006" key="4">
    <source>
        <dbReference type="Google" id="ProtNLM"/>
    </source>
</evidence>
<accession>A0A1A2ZR87</accession>
<dbReference type="SUPFAM" id="SSF52777">
    <property type="entry name" value="CoA-dependent acyltransferases"/>
    <property type="match status" value="1"/>
</dbReference>